<organism evidence="2 3">
    <name type="scientific">Deefgea piscis</name>
    <dbReference type="NCBI Taxonomy" id="2739061"/>
    <lineage>
        <taxon>Bacteria</taxon>
        <taxon>Pseudomonadati</taxon>
        <taxon>Pseudomonadota</taxon>
        <taxon>Betaproteobacteria</taxon>
        <taxon>Neisseriales</taxon>
        <taxon>Chitinibacteraceae</taxon>
        <taxon>Deefgea</taxon>
    </lineage>
</organism>
<proteinExistence type="predicted"/>
<dbReference type="Proteomes" id="UP000504844">
    <property type="component" value="Chromosome"/>
</dbReference>
<dbReference type="Pfam" id="PF07793">
    <property type="entry name" value="DUF1631"/>
    <property type="match status" value="1"/>
</dbReference>
<accession>A0A6M8SRK6</accession>
<dbReference type="RefSeq" id="WP_173534326.1">
    <property type="nucleotide sequence ID" value="NZ_CP054143.1"/>
</dbReference>
<keyword evidence="3" id="KW-1185">Reference proteome</keyword>
<protein>
    <submittedName>
        <fullName evidence="2">DUF1631 family protein</fullName>
    </submittedName>
</protein>
<dbReference type="AlphaFoldDB" id="A0A6M8SRK6"/>
<reference evidence="2 3" key="1">
    <citation type="submission" date="2020-05" db="EMBL/GenBank/DDBJ databases">
        <title>Complete genome sequence of Deefgea sp. D17.</title>
        <authorList>
            <person name="Bae J.-W."/>
            <person name="Han J.E."/>
        </authorList>
    </citation>
    <scope>NUCLEOTIDE SEQUENCE [LARGE SCALE GENOMIC DNA]</scope>
    <source>
        <strain evidence="2 3">D17</strain>
    </source>
</reference>
<feature type="compositionally biased region" description="Low complexity" evidence="1">
    <location>
        <begin position="267"/>
        <end position="282"/>
    </location>
</feature>
<evidence type="ECO:0000313" key="3">
    <source>
        <dbReference type="Proteomes" id="UP000504844"/>
    </source>
</evidence>
<evidence type="ECO:0000313" key="2">
    <source>
        <dbReference type="EMBL" id="QKJ67825.1"/>
    </source>
</evidence>
<dbReference type="KEGG" id="dee:HQN60_14450"/>
<feature type="region of interest" description="Disordered" evidence="1">
    <location>
        <begin position="230"/>
        <end position="282"/>
    </location>
</feature>
<dbReference type="EMBL" id="CP054143">
    <property type="protein sequence ID" value="QKJ67825.1"/>
    <property type="molecule type" value="Genomic_DNA"/>
</dbReference>
<name>A0A6M8SRK6_9NEIS</name>
<sequence>MDRNDLLIATRSVFLAEFNQRMPMVLAHSTGQLFNQADRATSMLEQRRLLAARQLIMNHDQKLEQQLSRQVEQLLHRSFQTAYNHFRPSFTEGLNATLSLVESASFEEELHIDQITTRFRQEAEEGIRDLNIRIALLLEQDVIKERENPFRTYIISRSIANALEETVAETASDNELIPVLLAQLTTSMCPHIAPLYEALNQLLAQHGIAAQLQLKVRKQSEPAAIAAGNLLDLPDESPSALTPDAQYSEPASRGSESPRAASTPRLAGSSTGSSAGSVAAAPWGARSEDQFLDFVQSRPSASQAALQGAAPASVPNAVAGMGSGGSGGSGLMDSAAEPLMASSNEARASMVRAPSWLSHIGQVGRSIQQFFSGHSLQQGAQGQAPVWDDAASLELRSVSAPLSQSLQSLIEVATPTAEAMWNGDGKLRNLILEQRQQLGASTSDVNEAMTIDVVAMLFEFILRDDKVPAEVRAQLGRLQFLVLKIALQDPNLFARKTHPARMLVNRIGSISLGMQQNSESAVRVNTEICRIVAIILADENEDLALFVQMLDALDAWVANELAHCEKMASSATQVLDSAKQRTLHFARITAMISDALSPYTIEPYLYDFLVSTWARVIELAGREAPHKATQYRLLVPDLIWSLAPKVDRDECKILLGLIPTMIATLREGVLTLNWTAEQLQELNLHLVDAHRLAMRSGSSQVLSAVPPPLSVMHEAFAPFLDAVHSTEITENEVVVTLNPLFIQAEIDALEVNLNLIDQLIESELGPQTAVEIDSVDEDFTACLSNGVAVEVNFAGTARIAQLSWQANHPDAIVLTWPDQDAPAVLSLRAFRRLFARDRVRFLEQAPLFDRAMSELLASAEQVASTETALPSMAMA</sequence>
<evidence type="ECO:0000256" key="1">
    <source>
        <dbReference type="SAM" id="MobiDB-lite"/>
    </source>
</evidence>
<dbReference type="InterPro" id="IPR012434">
    <property type="entry name" value="DUF1631"/>
</dbReference>
<gene>
    <name evidence="2" type="ORF">HQN60_14450</name>
</gene>